<accession>A0AAD7VZC8</accession>
<feature type="non-terminal residue" evidence="2">
    <location>
        <position position="105"/>
    </location>
</feature>
<protein>
    <recommendedName>
        <fullName evidence="1">Regulator of G protein signalling-like domain-containing protein</fullName>
    </recommendedName>
</protein>
<evidence type="ECO:0000313" key="3">
    <source>
        <dbReference type="Proteomes" id="UP001221898"/>
    </source>
</evidence>
<comment type="caution">
    <text evidence="2">The sequence shown here is derived from an EMBL/GenBank/DDBJ whole genome shotgun (WGS) entry which is preliminary data.</text>
</comment>
<dbReference type="InterPro" id="IPR044926">
    <property type="entry name" value="RGS_subdomain_2"/>
</dbReference>
<dbReference type="InterPro" id="IPR015212">
    <property type="entry name" value="RGS-like_dom"/>
</dbReference>
<evidence type="ECO:0000313" key="2">
    <source>
        <dbReference type="EMBL" id="KAJ8366262.1"/>
    </source>
</evidence>
<dbReference type="GO" id="GO:0005085">
    <property type="term" value="F:guanyl-nucleotide exchange factor activity"/>
    <property type="evidence" value="ECO:0007669"/>
    <property type="project" value="InterPro"/>
</dbReference>
<sequence>MLKSRPAHMTVFMRYIFSQLLDPSPWSLFFLSVEVYLSSSPKDARSLGPQICAHFLEPDAPLKIEIGEEYMTDIESRQEDGDLRGPLSRLQQRVLPDIQQQIQDY</sequence>
<dbReference type="GO" id="GO:0001664">
    <property type="term" value="F:G protein-coupled receptor binding"/>
    <property type="evidence" value="ECO:0007669"/>
    <property type="project" value="TreeGrafter"/>
</dbReference>
<dbReference type="AlphaFoldDB" id="A0AAD7VZC8"/>
<dbReference type="Gene3D" id="1.10.167.10">
    <property type="entry name" value="Regulator of G-protein Signalling 4, domain 2"/>
    <property type="match status" value="1"/>
</dbReference>
<dbReference type="Pfam" id="PF09128">
    <property type="entry name" value="RGS-like"/>
    <property type="match status" value="1"/>
</dbReference>
<gene>
    <name evidence="2" type="ORF">AAFF_G00363430</name>
</gene>
<feature type="domain" description="Regulator of G protein signalling-like" evidence="1">
    <location>
        <begin position="2"/>
        <end position="105"/>
    </location>
</feature>
<dbReference type="InterPro" id="IPR036305">
    <property type="entry name" value="RGS_sf"/>
</dbReference>
<dbReference type="Proteomes" id="UP001221898">
    <property type="component" value="Unassembled WGS sequence"/>
</dbReference>
<reference evidence="2" key="1">
    <citation type="journal article" date="2023" name="Science">
        <title>Genome structures resolve the early diversification of teleost fishes.</title>
        <authorList>
            <person name="Parey E."/>
            <person name="Louis A."/>
            <person name="Montfort J."/>
            <person name="Bouchez O."/>
            <person name="Roques C."/>
            <person name="Iampietro C."/>
            <person name="Lluch J."/>
            <person name="Castinel A."/>
            <person name="Donnadieu C."/>
            <person name="Desvignes T."/>
            <person name="Floi Bucao C."/>
            <person name="Jouanno E."/>
            <person name="Wen M."/>
            <person name="Mejri S."/>
            <person name="Dirks R."/>
            <person name="Jansen H."/>
            <person name="Henkel C."/>
            <person name="Chen W.J."/>
            <person name="Zahm M."/>
            <person name="Cabau C."/>
            <person name="Klopp C."/>
            <person name="Thompson A.W."/>
            <person name="Robinson-Rechavi M."/>
            <person name="Braasch I."/>
            <person name="Lecointre G."/>
            <person name="Bobe J."/>
            <person name="Postlethwait J.H."/>
            <person name="Berthelot C."/>
            <person name="Roest Crollius H."/>
            <person name="Guiguen Y."/>
        </authorList>
    </citation>
    <scope>NUCLEOTIDE SEQUENCE</scope>
    <source>
        <strain evidence="2">NC1722</strain>
    </source>
</reference>
<dbReference type="GO" id="GO:0007186">
    <property type="term" value="P:G protein-coupled receptor signaling pathway"/>
    <property type="evidence" value="ECO:0007669"/>
    <property type="project" value="TreeGrafter"/>
</dbReference>
<keyword evidence="3" id="KW-1185">Reference proteome</keyword>
<proteinExistence type="predicted"/>
<evidence type="ECO:0000259" key="1">
    <source>
        <dbReference type="Pfam" id="PF09128"/>
    </source>
</evidence>
<name>A0AAD7VZC8_9TELE</name>
<dbReference type="PANTHER" id="PTHR45872">
    <property type="entry name" value="RHO GUANINE NUCLEOTIDE EXCHANGE FACTOR 2, ISOFORM D"/>
    <property type="match status" value="1"/>
</dbReference>
<dbReference type="GO" id="GO:0005737">
    <property type="term" value="C:cytoplasm"/>
    <property type="evidence" value="ECO:0007669"/>
    <property type="project" value="InterPro"/>
</dbReference>
<dbReference type="SUPFAM" id="SSF48097">
    <property type="entry name" value="Regulator of G-protein signaling, RGS"/>
    <property type="match status" value="1"/>
</dbReference>
<dbReference type="PANTHER" id="PTHR45872:SF1">
    <property type="entry name" value="RHO GUANINE NUCLEOTIDE EXCHANGE FACTOR 11"/>
    <property type="match status" value="1"/>
</dbReference>
<dbReference type="EMBL" id="JAINUG010000619">
    <property type="protein sequence ID" value="KAJ8366262.1"/>
    <property type="molecule type" value="Genomic_DNA"/>
</dbReference>
<organism evidence="2 3">
    <name type="scientific">Aldrovandia affinis</name>
    <dbReference type="NCBI Taxonomy" id="143900"/>
    <lineage>
        <taxon>Eukaryota</taxon>
        <taxon>Metazoa</taxon>
        <taxon>Chordata</taxon>
        <taxon>Craniata</taxon>
        <taxon>Vertebrata</taxon>
        <taxon>Euteleostomi</taxon>
        <taxon>Actinopterygii</taxon>
        <taxon>Neopterygii</taxon>
        <taxon>Teleostei</taxon>
        <taxon>Notacanthiformes</taxon>
        <taxon>Halosauridae</taxon>
        <taxon>Aldrovandia</taxon>
    </lineage>
</organism>